<protein>
    <submittedName>
        <fullName evidence="1">Uncharacterized protein</fullName>
    </submittedName>
</protein>
<dbReference type="EMBL" id="QLMA01000004">
    <property type="protein sequence ID" value="RAJ81973.1"/>
    <property type="molecule type" value="Genomic_DNA"/>
</dbReference>
<evidence type="ECO:0000313" key="2">
    <source>
        <dbReference type="Proteomes" id="UP000249819"/>
    </source>
</evidence>
<organism evidence="1 2">
    <name type="scientific">Chitinophaga dinghuensis</name>
    <dbReference type="NCBI Taxonomy" id="1539050"/>
    <lineage>
        <taxon>Bacteria</taxon>
        <taxon>Pseudomonadati</taxon>
        <taxon>Bacteroidota</taxon>
        <taxon>Chitinophagia</taxon>
        <taxon>Chitinophagales</taxon>
        <taxon>Chitinophagaceae</taxon>
        <taxon>Chitinophaga</taxon>
    </lineage>
</organism>
<dbReference type="AlphaFoldDB" id="A0A327W017"/>
<name>A0A327W017_9BACT</name>
<proteinExistence type="predicted"/>
<gene>
    <name evidence="1" type="ORF">CLV59_104198</name>
</gene>
<sequence>MYSFSITEIRISVMENEYIKLNNFSFSPIPQPQFFHRPLIALTINILFMK</sequence>
<evidence type="ECO:0000313" key="1">
    <source>
        <dbReference type="EMBL" id="RAJ81973.1"/>
    </source>
</evidence>
<keyword evidence="2" id="KW-1185">Reference proteome</keyword>
<accession>A0A327W017</accession>
<comment type="caution">
    <text evidence="1">The sequence shown here is derived from an EMBL/GenBank/DDBJ whole genome shotgun (WGS) entry which is preliminary data.</text>
</comment>
<reference evidence="1 2" key="1">
    <citation type="submission" date="2018-06" db="EMBL/GenBank/DDBJ databases">
        <title>Genomic Encyclopedia of Archaeal and Bacterial Type Strains, Phase II (KMG-II): from individual species to whole genera.</title>
        <authorList>
            <person name="Goeker M."/>
        </authorList>
    </citation>
    <scope>NUCLEOTIDE SEQUENCE [LARGE SCALE GENOMIC DNA]</scope>
    <source>
        <strain evidence="1 2">DSM 29821</strain>
    </source>
</reference>
<dbReference type="Proteomes" id="UP000249819">
    <property type="component" value="Unassembled WGS sequence"/>
</dbReference>